<dbReference type="AlphaFoldDB" id="A0A5M3VWC8"/>
<proteinExistence type="predicted"/>
<evidence type="ECO:0000313" key="5">
    <source>
        <dbReference type="Proteomes" id="UP000334990"/>
    </source>
</evidence>
<dbReference type="Proteomes" id="UP000334990">
    <property type="component" value="Unassembled WGS sequence"/>
</dbReference>
<dbReference type="SUPFAM" id="SSF53300">
    <property type="entry name" value="vWA-like"/>
    <property type="match status" value="1"/>
</dbReference>
<protein>
    <recommendedName>
        <fullName evidence="3">VWFA domain-containing protein</fullName>
    </recommendedName>
</protein>
<evidence type="ECO:0000256" key="2">
    <source>
        <dbReference type="SAM" id="Phobius"/>
    </source>
</evidence>
<dbReference type="RefSeq" id="WP_155336355.1">
    <property type="nucleotide sequence ID" value="NZ_BAAABN010000043.1"/>
</dbReference>
<keyword evidence="2" id="KW-0472">Membrane</keyword>
<keyword evidence="5" id="KW-1185">Reference proteome</keyword>
<gene>
    <name evidence="4" type="ORF">Acor_20550</name>
</gene>
<dbReference type="CDD" id="cd00198">
    <property type="entry name" value="vWFA"/>
    <property type="match status" value="1"/>
</dbReference>
<accession>A0A5M3VWC8</accession>
<dbReference type="Pfam" id="PF13519">
    <property type="entry name" value="VWA_2"/>
    <property type="match status" value="1"/>
</dbReference>
<feature type="region of interest" description="Disordered" evidence="1">
    <location>
        <begin position="1"/>
        <end position="31"/>
    </location>
</feature>
<keyword evidence="2" id="KW-0812">Transmembrane</keyword>
<comment type="caution">
    <text evidence="4">The sequence shown here is derived from an EMBL/GenBank/DDBJ whole genome shotgun (WGS) entry which is preliminary data.</text>
</comment>
<reference evidence="4 5" key="1">
    <citation type="submission" date="2019-10" db="EMBL/GenBank/DDBJ databases">
        <title>Whole genome shotgun sequence of Acrocarpospora corrugata NBRC 13972.</title>
        <authorList>
            <person name="Ichikawa N."/>
            <person name="Kimura A."/>
            <person name="Kitahashi Y."/>
            <person name="Komaki H."/>
            <person name="Oguchi A."/>
        </authorList>
    </citation>
    <scope>NUCLEOTIDE SEQUENCE [LARGE SCALE GENOMIC DNA]</scope>
    <source>
        <strain evidence="4 5">NBRC 13972</strain>
    </source>
</reference>
<sequence>MSGDFPRLGGSGHSPGRLPGPTGSGPKPPVGGGVSRLAIGGLIVLAIPAAIAIWFYTGKANNPSLQETTLTGARVTQGAVCLDVAGDFSGSMRNSVDARDEALTLLKDFMTRELQPGDVLTAVRFAHTATISLPPTKASALANTSEGENYPEDGEYTYFAPALKELDRAHQRAGTTCAKRVLVAITDGEISDTMSDLVPLTRHFDRIYLGIPDQAPNFRPTFAYDPELRSIATAGYVDAEQLSLVYGKALAEATGQHLTHP</sequence>
<dbReference type="EMBL" id="BLAD01000042">
    <property type="protein sequence ID" value="GER99991.1"/>
    <property type="molecule type" value="Genomic_DNA"/>
</dbReference>
<evidence type="ECO:0000259" key="3">
    <source>
        <dbReference type="Pfam" id="PF13519"/>
    </source>
</evidence>
<keyword evidence="2" id="KW-1133">Transmembrane helix</keyword>
<evidence type="ECO:0000256" key="1">
    <source>
        <dbReference type="SAM" id="MobiDB-lite"/>
    </source>
</evidence>
<dbReference type="Gene3D" id="3.40.50.410">
    <property type="entry name" value="von Willebrand factor, type A domain"/>
    <property type="match status" value="1"/>
</dbReference>
<name>A0A5M3VWC8_9ACTN</name>
<feature type="domain" description="VWFA" evidence="3">
    <location>
        <begin position="87"/>
        <end position="189"/>
    </location>
</feature>
<dbReference type="InterPro" id="IPR002035">
    <property type="entry name" value="VWF_A"/>
</dbReference>
<dbReference type="InterPro" id="IPR036465">
    <property type="entry name" value="vWFA_dom_sf"/>
</dbReference>
<organism evidence="4 5">
    <name type="scientific">Acrocarpospora corrugata</name>
    <dbReference type="NCBI Taxonomy" id="35763"/>
    <lineage>
        <taxon>Bacteria</taxon>
        <taxon>Bacillati</taxon>
        <taxon>Actinomycetota</taxon>
        <taxon>Actinomycetes</taxon>
        <taxon>Streptosporangiales</taxon>
        <taxon>Streptosporangiaceae</taxon>
        <taxon>Acrocarpospora</taxon>
    </lineage>
</organism>
<evidence type="ECO:0000313" key="4">
    <source>
        <dbReference type="EMBL" id="GER99991.1"/>
    </source>
</evidence>
<dbReference type="OrthoDB" id="3532301at2"/>
<feature type="transmembrane region" description="Helical" evidence="2">
    <location>
        <begin position="37"/>
        <end position="56"/>
    </location>
</feature>